<evidence type="ECO:0000256" key="12">
    <source>
        <dbReference type="HAMAP-Rule" id="MF_01987"/>
    </source>
</evidence>
<gene>
    <name evidence="12 14" type="primary">rbsK</name>
    <name evidence="14" type="ORF">H9726_05065</name>
</gene>
<feature type="binding site" evidence="12">
    <location>
        <position position="285"/>
    </location>
    <ligand>
        <name>K(+)</name>
        <dbReference type="ChEBI" id="CHEBI:29103"/>
    </ligand>
</feature>
<comment type="caution">
    <text evidence="12">Lacks conserved residue(s) required for the propagation of feature annotation.</text>
</comment>
<dbReference type="GO" id="GO:0004747">
    <property type="term" value="F:ribokinase activity"/>
    <property type="evidence" value="ECO:0007669"/>
    <property type="project" value="UniProtKB-UniRule"/>
</dbReference>
<protein>
    <recommendedName>
        <fullName evidence="3 12">Ribokinase</fullName>
        <shortName evidence="12">RK</shortName>
        <ecNumber evidence="2 12">2.7.1.15</ecNumber>
    </recommendedName>
</protein>
<name>A0A9D2D782_9FIRM</name>
<feature type="active site" description="Proton acceptor" evidence="12">
    <location>
        <position position="246"/>
    </location>
</feature>
<evidence type="ECO:0000256" key="5">
    <source>
        <dbReference type="ARBA" id="ARBA00022723"/>
    </source>
</evidence>
<dbReference type="InterPro" id="IPR002173">
    <property type="entry name" value="Carboh/pur_kinase_PfkB_CS"/>
</dbReference>
<keyword evidence="4 12" id="KW-0808">Transferase</keyword>
<organism evidence="14 15">
    <name type="scientific">Candidatus Borkfalkia avicola</name>
    <dbReference type="NCBI Taxonomy" id="2838503"/>
    <lineage>
        <taxon>Bacteria</taxon>
        <taxon>Bacillati</taxon>
        <taxon>Bacillota</taxon>
        <taxon>Clostridia</taxon>
        <taxon>Christensenellales</taxon>
        <taxon>Christensenellaceae</taxon>
        <taxon>Candidatus Borkfalkia</taxon>
    </lineage>
</organism>
<evidence type="ECO:0000259" key="13">
    <source>
        <dbReference type="Pfam" id="PF00294"/>
    </source>
</evidence>
<keyword evidence="8 12" id="KW-0067">ATP-binding</keyword>
<dbReference type="SUPFAM" id="SSF53613">
    <property type="entry name" value="Ribokinase-like"/>
    <property type="match status" value="1"/>
</dbReference>
<evidence type="ECO:0000256" key="7">
    <source>
        <dbReference type="ARBA" id="ARBA00022777"/>
    </source>
</evidence>
<feature type="binding site" evidence="12">
    <location>
        <begin position="213"/>
        <end position="218"/>
    </location>
    <ligand>
        <name>ATP</name>
        <dbReference type="ChEBI" id="CHEBI:30616"/>
    </ligand>
</feature>
<evidence type="ECO:0000313" key="14">
    <source>
        <dbReference type="EMBL" id="HIZ09844.1"/>
    </source>
</evidence>
<dbReference type="InterPro" id="IPR011877">
    <property type="entry name" value="Ribokinase"/>
</dbReference>
<dbReference type="Proteomes" id="UP000824025">
    <property type="component" value="Unassembled WGS sequence"/>
</dbReference>
<feature type="binding site" evidence="12">
    <location>
        <position position="281"/>
    </location>
    <ligand>
        <name>K(+)</name>
        <dbReference type="ChEBI" id="CHEBI:29103"/>
    </ligand>
</feature>
<evidence type="ECO:0000256" key="6">
    <source>
        <dbReference type="ARBA" id="ARBA00022741"/>
    </source>
</evidence>
<comment type="caution">
    <text evidence="14">The sequence shown here is derived from an EMBL/GenBank/DDBJ whole genome shotgun (WGS) entry which is preliminary data.</text>
</comment>
<comment type="activity regulation">
    <text evidence="12">Activated by a monovalent cation that binds near, but not in, the active site. The most likely occupant of the site in vivo is potassium. Ion binding induces a conformational change that may alter substrate affinity.</text>
</comment>
<reference evidence="14" key="1">
    <citation type="journal article" date="2021" name="PeerJ">
        <title>Extensive microbial diversity within the chicken gut microbiome revealed by metagenomics and culture.</title>
        <authorList>
            <person name="Gilroy R."/>
            <person name="Ravi A."/>
            <person name="Getino M."/>
            <person name="Pursley I."/>
            <person name="Horton D.L."/>
            <person name="Alikhan N.F."/>
            <person name="Baker D."/>
            <person name="Gharbi K."/>
            <person name="Hall N."/>
            <person name="Watson M."/>
            <person name="Adriaenssens E.M."/>
            <person name="Foster-Nyarko E."/>
            <person name="Jarju S."/>
            <person name="Secka A."/>
            <person name="Antonio M."/>
            <person name="Oren A."/>
            <person name="Chaudhuri R.R."/>
            <person name="La Ragione R."/>
            <person name="Hildebrand F."/>
            <person name="Pallen M.J."/>
        </authorList>
    </citation>
    <scope>NUCLEOTIDE SEQUENCE</scope>
    <source>
        <strain evidence="14">CHK192-19661</strain>
    </source>
</reference>
<feature type="binding site" evidence="12">
    <location>
        <position position="240"/>
    </location>
    <ligand>
        <name>K(+)</name>
        <dbReference type="ChEBI" id="CHEBI:29103"/>
    </ligand>
</feature>
<dbReference type="PANTHER" id="PTHR10584">
    <property type="entry name" value="SUGAR KINASE"/>
    <property type="match status" value="1"/>
</dbReference>
<feature type="binding site" evidence="12">
    <location>
        <position position="246"/>
    </location>
    <ligand>
        <name>substrate</name>
    </ligand>
</feature>
<dbReference type="NCBIfam" id="TIGR02152">
    <property type="entry name" value="D_ribokin_bact"/>
    <property type="match status" value="1"/>
</dbReference>
<comment type="cofactor">
    <cofactor evidence="12">
        <name>Mg(2+)</name>
        <dbReference type="ChEBI" id="CHEBI:18420"/>
    </cofactor>
    <text evidence="12">Requires a divalent cation, most likely magnesium in vivo, as an electrophilic catalyst to aid phosphoryl group transfer. It is the chelate of the metal and the nucleotide that is the actual substrate.</text>
</comment>
<dbReference type="CDD" id="cd01174">
    <property type="entry name" value="ribokinase"/>
    <property type="match status" value="1"/>
</dbReference>
<dbReference type="InterPro" id="IPR011611">
    <property type="entry name" value="PfkB_dom"/>
</dbReference>
<dbReference type="PROSITE" id="PS00584">
    <property type="entry name" value="PFKB_KINASES_2"/>
    <property type="match status" value="1"/>
</dbReference>
<feature type="binding site" evidence="12">
    <location>
        <position position="139"/>
    </location>
    <ligand>
        <name>substrate</name>
    </ligand>
</feature>
<keyword evidence="12" id="KW-0963">Cytoplasm</keyword>
<dbReference type="Gene3D" id="3.40.1190.20">
    <property type="match status" value="1"/>
</dbReference>
<keyword evidence="6 12" id="KW-0547">Nucleotide-binding</keyword>
<comment type="pathway">
    <text evidence="12">Carbohydrate metabolism; D-ribose degradation; D-ribose 5-phosphate from beta-D-ribopyranose: step 2/2.</text>
</comment>
<dbReference type="AlphaFoldDB" id="A0A9D2D782"/>
<feature type="binding site" evidence="12">
    <location>
        <position position="276"/>
    </location>
    <ligand>
        <name>K(+)</name>
        <dbReference type="ChEBI" id="CHEBI:29103"/>
    </ligand>
</feature>
<evidence type="ECO:0000256" key="8">
    <source>
        <dbReference type="ARBA" id="ARBA00022840"/>
    </source>
</evidence>
<feature type="binding site" evidence="12">
    <location>
        <position position="279"/>
    </location>
    <ligand>
        <name>K(+)</name>
        <dbReference type="ChEBI" id="CHEBI:29103"/>
    </ligand>
</feature>
<feature type="domain" description="Carbohydrate kinase PfkB" evidence="13">
    <location>
        <begin position="1"/>
        <end position="287"/>
    </location>
</feature>
<keyword evidence="7 12" id="KW-0418">Kinase</keyword>
<evidence type="ECO:0000256" key="9">
    <source>
        <dbReference type="ARBA" id="ARBA00022842"/>
    </source>
</evidence>
<feature type="binding site" evidence="12">
    <location>
        <begin position="245"/>
        <end position="246"/>
    </location>
    <ligand>
        <name>ATP</name>
        <dbReference type="ChEBI" id="CHEBI:30616"/>
    </ligand>
</feature>
<accession>A0A9D2D782</accession>
<comment type="similarity">
    <text evidence="12">Belongs to the carbohydrate kinase PfkB family. Ribokinase subfamily.</text>
</comment>
<feature type="binding site" evidence="12">
    <location>
        <position position="242"/>
    </location>
    <ligand>
        <name>K(+)</name>
        <dbReference type="ChEBI" id="CHEBI:29103"/>
    </ligand>
</feature>
<comment type="similarity">
    <text evidence="1">Belongs to the carbohydrate kinase pfkB family.</text>
</comment>
<dbReference type="GO" id="GO:0046872">
    <property type="term" value="F:metal ion binding"/>
    <property type="evidence" value="ECO:0007669"/>
    <property type="project" value="UniProtKB-KW"/>
</dbReference>
<feature type="binding site" evidence="12">
    <location>
        <begin position="11"/>
        <end position="13"/>
    </location>
    <ligand>
        <name>substrate</name>
    </ligand>
</feature>
<dbReference type="HAMAP" id="MF_01987">
    <property type="entry name" value="Ribokinase"/>
    <property type="match status" value="1"/>
</dbReference>
<dbReference type="Pfam" id="PF00294">
    <property type="entry name" value="PfkB"/>
    <property type="match status" value="1"/>
</dbReference>
<evidence type="ECO:0000313" key="15">
    <source>
        <dbReference type="Proteomes" id="UP000824025"/>
    </source>
</evidence>
<sequence length="293" mass="29840">MSDIYVFGSLNTDMTIECPRMPEAGETLAGGGFLTAPGGKGANQAVACARLGGRTHFCGRAGDDLFGRRLRENLEEAGADCTFLRACAGRATGVAVIVVTEGNNRIILDAGANAAVTAEDARAFLAGAKEGDVFLAQAEVPFAALSAALSAAAEKGMLVLFNPAPAAAELKELARFSDIVLPNETELAILTGKTDVEEGAAALSACGAGVLVTLGSKGCYWLPKGGQGRYFPCKKVKAVDTTAAGDTFCGGLAVKLAEGAGMEEAIAFASRAAALSVTRRGAQASIPFRSELG</sequence>
<evidence type="ECO:0000256" key="2">
    <source>
        <dbReference type="ARBA" id="ARBA00012035"/>
    </source>
</evidence>
<dbReference type="PRINTS" id="PR00990">
    <property type="entry name" value="RIBOKINASE"/>
</dbReference>
<dbReference type="InterPro" id="IPR002139">
    <property type="entry name" value="Ribo/fructo_kinase"/>
</dbReference>
<dbReference type="PANTHER" id="PTHR10584:SF166">
    <property type="entry name" value="RIBOKINASE"/>
    <property type="match status" value="1"/>
</dbReference>
<comment type="subunit">
    <text evidence="12">Homodimer.</text>
</comment>
<comment type="function">
    <text evidence="12">Catalyzes the phosphorylation of ribose at O-5 in a reaction requiring ATP and magnesium. The resulting D-ribose-5-phosphate can then be used either for sythesis of nucleotides, histidine, and tryptophan, or as a component of the pentose phosphate pathway.</text>
</comment>
<dbReference type="GO" id="GO:0005524">
    <property type="term" value="F:ATP binding"/>
    <property type="evidence" value="ECO:0007669"/>
    <property type="project" value="UniProtKB-UniRule"/>
</dbReference>
<dbReference type="GO" id="GO:0019303">
    <property type="term" value="P:D-ribose catabolic process"/>
    <property type="evidence" value="ECO:0007669"/>
    <property type="project" value="UniProtKB-UniRule"/>
</dbReference>
<evidence type="ECO:0000256" key="4">
    <source>
        <dbReference type="ARBA" id="ARBA00022679"/>
    </source>
</evidence>
<keyword evidence="10 12" id="KW-0630">Potassium</keyword>
<keyword evidence="5 12" id="KW-0479">Metal-binding</keyword>
<proteinExistence type="inferred from homology"/>
<feature type="binding site" evidence="12">
    <location>
        <begin position="39"/>
        <end position="43"/>
    </location>
    <ligand>
        <name>substrate</name>
    </ligand>
</feature>
<comment type="subcellular location">
    <subcellularLocation>
        <location evidence="12">Cytoplasm</location>
    </subcellularLocation>
</comment>
<dbReference type="InterPro" id="IPR029056">
    <property type="entry name" value="Ribokinase-like"/>
</dbReference>
<keyword evidence="9 12" id="KW-0460">Magnesium</keyword>
<dbReference type="GO" id="GO:0005829">
    <property type="term" value="C:cytosol"/>
    <property type="evidence" value="ECO:0007669"/>
    <property type="project" value="TreeGrafter"/>
</dbReference>
<evidence type="ECO:0000256" key="10">
    <source>
        <dbReference type="ARBA" id="ARBA00022958"/>
    </source>
</evidence>
<feature type="binding site" evidence="12">
    <location>
        <position position="183"/>
    </location>
    <ligand>
        <name>ATP</name>
        <dbReference type="ChEBI" id="CHEBI:30616"/>
    </ligand>
</feature>
<comment type="catalytic activity">
    <reaction evidence="12">
        <text>D-ribose + ATP = D-ribose 5-phosphate + ADP + H(+)</text>
        <dbReference type="Rhea" id="RHEA:13697"/>
        <dbReference type="ChEBI" id="CHEBI:15378"/>
        <dbReference type="ChEBI" id="CHEBI:30616"/>
        <dbReference type="ChEBI" id="CHEBI:47013"/>
        <dbReference type="ChEBI" id="CHEBI:78346"/>
        <dbReference type="ChEBI" id="CHEBI:456216"/>
        <dbReference type="EC" id="2.7.1.15"/>
    </reaction>
</comment>
<evidence type="ECO:0000256" key="3">
    <source>
        <dbReference type="ARBA" id="ARBA00016943"/>
    </source>
</evidence>
<dbReference type="EC" id="2.7.1.15" evidence="2 12"/>
<dbReference type="EMBL" id="DXCF01000027">
    <property type="protein sequence ID" value="HIZ09844.1"/>
    <property type="molecule type" value="Genomic_DNA"/>
</dbReference>
<evidence type="ECO:0000256" key="1">
    <source>
        <dbReference type="ARBA" id="ARBA00005380"/>
    </source>
</evidence>
<reference evidence="14" key="2">
    <citation type="submission" date="2021-04" db="EMBL/GenBank/DDBJ databases">
        <authorList>
            <person name="Gilroy R."/>
        </authorList>
    </citation>
    <scope>NUCLEOTIDE SEQUENCE</scope>
    <source>
        <strain evidence="14">CHK192-19661</strain>
    </source>
</reference>
<dbReference type="PROSITE" id="PS00583">
    <property type="entry name" value="PFKB_KINASES_1"/>
    <property type="match status" value="1"/>
</dbReference>
<evidence type="ECO:0000256" key="11">
    <source>
        <dbReference type="ARBA" id="ARBA00023277"/>
    </source>
</evidence>
<keyword evidence="11 12" id="KW-0119">Carbohydrate metabolism</keyword>